<dbReference type="AlphaFoldDB" id="A0AAN8IZZ3"/>
<dbReference type="Gene3D" id="3.60.10.10">
    <property type="entry name" value="Endonuclease/exonuclease/phosphatase"/>
    <property type="match status" value="1"/>
</dbReference>
<name>A0AAN8IZZ3_PATCE</name>
<dbReference type="Proteomes" id="UP001347796">
    <property type="component" value="Unassembled WGS sequence"/>
</dbReference>
<proteinExistence type="predicted"/>
<sequence length="213" mass="24200">MQSIKYYSTQRISCDLWRKLGELNIKKRVRGSKAGSHKVRPIQRIIGHRGLQKGLSSEIKSVNYNNLVQIKTQPSEAKDTLNTGFFNARSVCNKASELAEFITDNKLDICGISETWLTNEDRDSVICGSITPKHYKLQLSNRKSGKDGGLAVVYKASMKCKKQKVEEFKTFEILELILFNRGDTIRLCIIYKPPKGSKYGGSLTLFREEFQRG</sequence>
<dbReference type="EMBL" id="JAZGQO010000015">
    <property type="protein sequence ID" value="KAK6168709.1"/>
    <property type="molecule type" value="Genomic_DNA"/>
</dbReference>
<protein>
    <submittedName>
        <fullName evidence="1">Uncharacterized protein</fullName>
    </submittedName>
</protein>
<reference evidence="1 2" key="1">
    <citation type="submission" date="2024-01" db="EMBL/GenBank/DDBJ databases">
        <title>The genome of the rayed Mediterranean limpet Patella caerulea (Linnaeus, 1758).</title>
        <authorList>
            <person name="Anh-Thu Weber A."/>
            <person name="Halstead-Nussloch G."/>
        </authorList>
    </citation>
    <scope>NUCLEOTIDE SEQUENCE [LARGE SCALE GENOMIC DNA]</scope>
    <source>
        <strain evidence="1">AATW-2023a</strain>
        <tissue evidence="1">Whole specimen</tissue>
    </source>
</reference>
<dbReference type="PANTHER" id="PTHR46670">
    <property type="entry name" value="ENDO/EXONUCLEASE/PHOSPHATASE DOMAIN-CONTAINING PROTEIN"/>
    <property type="match status" value="1"/>
</dbReference>
<organism evidence="1 2">
    <name type="scientific">Patella caerulea</name>
    <name type="common">Rayed Mediterranean limpet</name>
    <dbReference type="NCBI Taxonomy" id="87958"/>
    <lineage>
        <taxon>Eukaryota</taxon>
        <taxon>Metazoa</taxon>
        <taxon>Spiralia</taxon>
        <taxon>Lophotrochozoa</taxon>
        <taxon>Mollusca</taxon>
        <taxon>Gastropoda</taxon>
        <taxon>Patellogastropoda</taxon>
        <taxon>Patelloidea</taxon>
        <taxon>Patellidae</taxon>
        <taxon>Patella</taxon>
    </lineage>
</organism>
<keyword evidence="2" id="KW-1185">Reference proteome</keyword>
<gene>
    <name evidence="1" type="ORF">SNE40_019897</name>
</gene>
<accession>A0AAN8IZZ3</accession>
<evidence type="ECO:0000313" key="1">
    <source>
        <dbReference type="EMBL" id="KAK6168709.1"/>
    </source>
</evidence>
<evidence type="ECO:0000313" key="2">
    <source>
        <dbReference type="Proteomes" id="UP001347796"/>
    </source>
</evidence>
<dbReference type="PANTHER" id="PTHR46670:SF3">
    <property type="entry name" value="ENDONUCLEASE_EXONUCLEASE_PHOSPHATASE DOMAIN-CONTAINING PROTEIN"/>
    <property type="match status" value="1"/>
</dbReference>
<dbReference type="InterPro" id="IPR036691">
    <property type="entry name" value="Endo/exonu/phosph_ase_sf"/>
</dbReference>
<dbReference type="SUPFAM" id="SSF56219">
    <property type="entry name" value="DNase I-like"/>
    <property type="match status" value="1"/>
</dbReference>
<comment type="caution">
    <text evidence="1">The sequence shown here is derived from an EMBL/GenBank/DDBJ whole genome shotgun (WGS) entry which is preliminary data.</text>
</comment>